<dbReference type="Gene3D" id="3.30.70.2330">
    <property type="match status" value="1"/>
</dbReference>
<dbReference type="Proteomes" id="UP000186997">
    <property type="component" value="Unassembled WGS sequence"/>
</dbReference>
<reference evidence="2" key="1">
    <citation type="submission" date="2017-01" db="EMBL/GenBank/DDBJ databases">
        <authorList>
            <person name="Varghese N."/>
            <person name="Submissions S."/>
        </authorList>
    </citation>
    <scope>NUCLEOTIDE SEQUENCE [LARGE SCALE GENOMIC DNA]</scope>
    <source>
        <strain evidence="2">DSM 29591</strain>
    </source>
</reference>
<dbReference type="RefSeq" id="WP_076659585.1">
    <property type="nucleotide sequence ID" value="NZ_FTPR01000001.1"/>
</dbReference>
<proteinExistence type="predicted"/>
<gene>
    <name evidence="1" type="ORF">SAMN05421665_2201</name>
</gene>
<evidence type="ECO:0008006" key="3">
    <source>
        <dbReference type="Google" id="ProtNLM"/>
    </source>
</evidence>
<dbReference type="OrthoDB" id="8452595at2"/>
<evidence type="ECO:0000313" key="1">
    <source>
        <dbReference type="EMBL" id="SIT86022.1"/>
    </source>
</evidence>
<sequence length="140" mass="15316">MSLLGRLLGRKKKEFTASFTLAHTRGFQQKVVGEASYQNAISNIVGGKSERSAKYECIAVLVPDDVNPYDANAVEVRINGLLVGYLPKTDATKYRDELKALDPSLPIAAARAKIVGGWIDEESEGHFGVKLNLKWPLTPT</sequence>
<evidence type="ECO:0000313" key="2">
    <source>
        <dbReference type="Proteomes" id="UP000186997"/>
    </source>
</evidence>
<organism evidence="1 2">
    <name type="scientific">Yoonia rosea</name>
    <dbReference type="NCBI Taxonomy" id="287098"/>
    <lineage>
        <taxon>Bacteria</taxon>
        <taxon>Pseudomonadati</taxon>
        <taxon>Pseudomonadota</taxon>
        <taxon>Alphaproteobacteria</taxon>
        <taxon>Rhodobacterales</taxon>
        <taxon>Paracoccaceae</taxon>
        <taxon>Yoonia</taxon>
    </lineage>
</organism>
<protein>
    <recommendedName>
        <fullName evidence="3">HIRAN domain-containing protein</fullName>
    </recommendedName>
</protein>
<dbReference type="EMBL" id="FTPR01000001">
    <property type="protein sequence ID" value="SIT86022.1"/>
    <property type="molecule type" value="Genomic_DNA"/>
</dbReference>
<accession>A0A1R3X6G4</accession>
<dbReference type="STRING" id="287098.SAMN05421665_2201"/>
<name>A0A1R3X6G4_9RHOB</name>
<keyword evidence="2" id="KW-1185">Reference proteome</keyword>
<dbReference type="AlphaFoldDB" id="A0A1R3X6G4"/>